<reference evidence="1" key="1">
    <citation type="submission" date="2021-01" db="EMBL/GenBank/DDBJ databases">
        <authorList>
            <person name="Corre E."/>
            <person name="Pelletier E."/>
            <person name="Niang G."/>
            <person name="Scheremetjew M."/>
            <person name="Finn R."/>
            <person name="Kale V."/>
            <person name="Holt S."/>
            <person name="Cochrane G."/>
            <person name="Meng A."/>
            <person name="Brown T."/>
            <person name="Cohen L."/>
        </authorList>
    </citation>
    <scope>NUCLEOTIDE SEQUENCE</scope>
    <source>
        <strain evidence="1">PLY182g</strain>
    </source>
</reference>
<organism evidence="1">
    <name type="scientific">Coccolithus braarudii</name>
    <dbReference type="NCBI Taxonomy" id="221442"/>
    <lineage>
        <taxon>Eukaryota</taxon>
        <taxon>Haptista</taxon>
        <taxon>Haptophyta</taxon>
        <taxon>Prymnesiophyceae</taxon>
        <taxon>Coccolithales</taxon>
        <taxon>Coccolithaceae</taxon>
        <taxon>Coccolithus</taxon>
    </lineage>
</organism>
<dbReference type="SUPFAM" id="SSF51905">
    <property type="entry name" value="FAD/NAD(P)-binding domain"/>
    <property type="match status" value="1"/>
</dbReference>
<dbReference type="PANTHER" id="PTHR43734">
    <property type="entry name" value="PHYTOENE DESATURASE"/>
    <property type="match status" value="1"/>
</dbReference>
<dbReference type="PANTHER" id="PTHR43734:SF4">
    <property type="entry name" value="AMINE OXIDASE DOMAIN-CONTAINING PROTEIN"/>
    <property type="match status" value="1"/>
</dbReference>
<accession>A0A7S0L1S9</accession>
<sequence>MTESFMAPYNAKVWAHPATEMNSIWVGERVATIKFEDILSNVIKKRDAPAWGPNAQFRYPMNGTGSIWLKIFEALPNANKRLNARVTRIRTKPGAKRLELADGSKVPFDGLLSTMPIVSMLRMLPDHPNLADLAAGDNGAADHSRFKHQTCNVIGVGIEGTGVPEFLNGVHWVYFPEDEYIFYRVTVLSNFSPVMVALPYKQWSLLIEVSESKYRVIPSSREELRQKVLEGLRKAGMLPPDAKIVTIWDKRLEYGYPIPYVERNMHVHAADAALRELGVWSRGRFGSWKYEVGNQDHSCMLGVDAVDSMLFGGNDAGREVTFNAPNTVNQQYRKYDFDFDPSRLAKQAGRSHSFGAAPRRLLRLPQWDWVTYHCQQDDHWADRVRELMVSRPEQTKWLMHSYEACGAADTKRPMLEMLREGLDHLDRVPSSNTSHEAVGWARHVSAHYQKLPERIVFVRGGLPADSALLSKGSGVDKFANSDFHMWGSHVAELPLSLRSDFCQIAWPLVQRVRRHSRSCPERVLTMSNSAMFVSKRRLLAAPIDVWQSLLALLSDRAAATNGQVIDFAWHLLFGQPAVLPGRAMTSY</sequence>
<protein>
    <recommendedName>
        <fullName evidence="2">Amine oxidase domain-containing protein</fullName>
    </recommendedName>
</protein>
<dbReference type="InterPro" id="IPR036188">
    <property type="entry name" value="FAD/NAD-bd_sf"/>
</dbReference>
<proteinExistence type="predicted"/>
<evidence type="ECO:0008006" key="2">
    <source>
        <dbReference type="Google" id="ProtNLM"/>
    </source>
</evidence>
<gene>
    <name evidence="1" type="ORF">CPEL01642_LOCUS308</name>
</gene>
<dbReference type="AlphaFoldDB" id="A0A7S0L1S9"/>
<dbReference type="EMBL" id="HBEY01000632">
    <property type="protein sequence ID" value="CAD8596979.1"/>
    <property type="molecule type" value="Transcribed_RNA"/>
</dbReference>
<evidence type="ECO:0000313" key="1">
    <source>
        <dbReference type="EMBL" id="CAD8596979.1"/>
    </source>
</evidence>
<dbReference type="Gene3D" id="3.50.50.60">
    <property type="entry name" value="FAD/NAD(P)-binding domain"/>
    <property type="match status" value="1"/>
</dbReference>
<name>A0A7S0L1S9_9EUKA</name>